<keyword evidence="3 6" id="KW-1133">Transmembrane helix</keyword>
<dbReference type="EMBL" id="KL660323">
    <property type="protein sequence ID" value="KFA66915.1"/>
    <property type="molecule type" value="Genomic_DNA"/>
</dbReference>
<feature type="transmembrane region" description="Helical" evidence="6">
    <location>
        <begin position="240"/>
        <end position="259"/>
    </location>
</feature>
<feature type="transmembrane region" description="Helical" evidence="6">
    <location>
        <begin position="302"/>
        <end position="325"/>
    </location>
</feature>
<dbReference type="AlphaFoldDB" id="A0A084QSI0"/>
<gene>
    <name evidence="8" type="ORF">S40285_02324</name>
</gene>
<feature type="compositionally biased region" description="Polar residues" evidence="5">
    <location>
        <begin position="365"/>
        <end position="380"/>
    </location>
</feature>
<dbReference type="InterPro" id="IPR003689">
    <property type="entry name" value="ZIP"/>
</dbReference>
<sequence length="490" mass="51975">MKRAACTCLGFWAAVVAADLAPRQTAAPSTTQAAPEITAVTSCHPHGTDLYCMNGSDEYLVNYTPTATTSGSPAEFTDCHPHGADLYCIAPDGQDVEVLIESEEAHAEEGESEEGHDDHDDHEEEEESGSGMHCHFHAGREHCVGGDAAEEENTCQSPSRDYNVGLRVGLLFVIMATSAIGVFAPIFLQRIWPQKLNKVFLVLKQFGTGIIISTAFVHLYTHAALMFTDDCVGDLGYEAVTSAIVIAGIFLSFLVEYIGHRVVRAKIRSEAVLTVAEKNKAALSSQVTSILVMEAGIVFHSILIGLTLVVAGDSFFLTLFVVILFHQMFEGIALGSRISTVGVPTAPVLLPSSGSHASGHETEKSAQPTEEQSVDSSISSEPPTFALSKKLALAALFAFITPIGMAIGIGVLNQFNGGDRATLIAIGTLDAISAGILVWVGVVEMWAADWMTGAHGRPAELADADLVTVLLAMFGLMTGLALMSVLGIWA</sequence>
<evidence type="ECO:0000256" key="5">
    <source>
        <dbReference type="SAM" id="MobiDB-lite"/>
    </source>
</evidence>
<feature type="chain" id="PRO_5001779560" evidence="7">
    <location>
        <begin position="18"/>
        <end position="490"/>
    </location>
</feature>
<evidence type="ECO:0000313" key="8">
    <source>
        <dbReference type="EMBL" id="KFA66915.1"/>
    </source>
</evidence>
<evidence type="ECO:0000256" key="6">
    <source>
        <dbReference type="SAM" id="Phobius"/>
    </source>
</evidence>
<evidence type="ECO:0000256" key="1">
    <source>
        <dbReference type="ARBA" id="ARBA00004141"/>
    </source>
</evidence>
<dbReference type="GO" id="GO:0005385">
    <property type="term" value="F:zinc ion transmembrane transporter activity"/>
    <property type="evidence" value="ECO:0007669"/>
    <property type="project" value="TreeGrafter"/>
</dbReference>
<dbReference type="Pfam" id="PF02535">
    <property type="entry name" value="Zip"/>
    <property type="match status" value="2"/>
</dbReference>
<dbReference type="InParanoid" id="A0A084QSI0"/>
<feature type="transmembrane region" description="Helical" evidence="6">
    <location>
        <begin position="391"/>
        <end position="412"/>
    </location>
</feature>
<dbReference type="STRING" id="1283841.A0A084QSI0"/>
<name>A0A084QSI0_STAC4</name>
<feature type="transmembrane region" description="Helical" evidence="6">
    <location>
        <begin position="200"/>
        <end position="220"/>
    </location>
</feature>
<evidence type="ECO:0000256" key="4">
    <source>
        <dbReference type="ARBA" id="ARBA00023136"/>
    </source>
</evidence>
<evidence type="ECO:0000256" key="2">
    <source>
        <dbReference type="ARBA" id="ARBA00022692"/>
    </source>
</evidence>
<evidence type="ECO:0000256" key="3">
    <source>
        <dbReference type="ARBA" id="ARBA00022989"/>
    </source>
</evidence>
<keyword evidence="7" id="KW-0732">Signal</keyword>
<dbReference type="PANTHER" id="PTHR11040">
    <property type="entry name" value="ZINC/IRON TRANSPORTER"/>
    <property type="match status" value="1"/>
</dbReference>
<organism evidence="8 9">
    <name type="scientific">Stachybotrys chlorohalonatus (strain IBT 40285)</name>
    <dbReference type="NCBI Taxonomy" id="1283841"/>
    <lineage>
        <taxon>Eukaryota</taxon>
        <taxon>Fungi</taxon>
        <taxon>Dikarya</taxon>
        <taxon>Ascomycota</taxon>
        <taxon>Pezizomycotina</taxon>
        <taxon>Sordariomycetes</taxon>
        <taxon>Hypocreomycetidae</taxon>
        <taxon>Hypocreales</taxon>
        <taxon>Stachybotryaceae</taxon>
        <taxon>Stachybotrys</taxon>
    </lineage>
</organism>
<keyword evidence="2 6" id="KW-0812">Transmembrane</keyword>
<dbReference type="Proteomes" id="UP000028524">
    <property type="component" value="Unassembled WGS sequence"/>
</dbReference>
<dbReference type="OrthoDB" id="448280at2759"/>
<keyword evidence="4 6" id="KW-0472">Membrane</keyword>
<dbReference type="GO" id="GO:0005886">
    <property type="term" value="C:plasma membrane"/>
    <property type="evidence" value="ECO:0007669"/>
    <property type="project" value="TreeGrafter"/>
</dbReference>
<comment type="subcellular location">
    <subcellularLocation>
        <location evidence="1">Membrane</location>
        <topology evidence="1">Multi-pass membrane protein</topology>
    </subcellularLocation>
</comment>
<reference evidence="8 9" key="1">
    <citation type="journal article" date="2014" name="BMC Genomics">
        <title>Comparative genome sequencing reveals chemotype-specific gene clusters in the toxigenic black mold Stachybotrys.</title>
        <authorList>
            <person name="Semeiks J."/>
            <person name="Borek D."/>
            <person name="Otwinowski Z."/>
            <person name="Grishin N.V."/>
        </authorList>
    </citation>
    <scope>NUCLEOTIDE SEQUENCE [LARGE SCALE GENOMIC DNA]</scope>
    <source>
        <strain evidence="8 9">IBT 40285</strain>
    </source>
</reference>
<protein>
    <submittedName>
        <fullName evidence="8">Uncharacterized protein</fullName>
    </submittedName>
</protein>
<evidence type="ECO:0000313" key="9">
    <source>
        <dbReference type="Proteomes" id="UP000028524"/>
    </source>
</evidence>
<feature type="compositionally biased region" description="Acidic residues" evidence="5">
    <location>
        <begin position="110"/>
        <end position="128"/>
    </location>
</feature>
<feature type="signal peptide" evidence="7">
    <location>
        <begin position="1"/>
        <end position="17"/>
    </location>
</feature>
<dbReference type="OMA" id="QYTGCHS"/>
<keyword evidence="9" id="KW-1185">Reference proteome</keyword>
<feature type="transmembrane region" description="Helical" evidence="6">
    <location>
        <begin position="164"/>
        <end position="188"/>
    </location>
</feature>
<accession>A0A084QSI0</accession>
<dbReference type="PANTHER" id="PTHR11040:SF44">
    <property type="entry name" value="PROTEIN ZNTC-RELATED"/>
    <property type="match status" value="1"/>
</dbReference>
<feature type="transmembrane region" description="Helical" evidence="6">
    <location>
        <begin position="424"/>
        <end position="446"/>
    </location>
</feature>
<feature type="transmembrane region" description="Helical" evidence="6">
    <location>
        <begin position="466"/>
        <end position="489"/>
    </location>
</feature>
<evidence type="ECO:0000256" key="7">
    <source>
        <dbReference type="SAM" id="SignalP"/>
    </source>
</evidence>
<feature type="region of interest" description="Disordered" evidence="5">
    <location>
        <begin position="104"/>
        <end position="132"/>
    </location>
</feature>
<dbReference type="HOGENOM" id="CLU_027089_5_0_1"/>
<feature type="region of interest" description="Disordered" evidence="5">
    <location>
        <begin position="353"/>
        <end position="380"/>
    </location>
</feature>
<proteinExistence type="predicted"/>